<feature type="binding site" evidence="18">
    <location>
        <begin position="8"/>
        <end position="11"/>
    </location>
    <ligand>
        <name>UDP-N-acetyl-alpha-D-glucosamine</name>
        <dbReference type="ChEBI" id="CHEBI:57705"/>
    </ligand>
</feature>
<comment type="subunit">
    <text evidence="18">Homotrimer.</text>
</comment>
<comment type="pathway">
    <text evidence="18">Nucleotide-sugar biosynthesis; UDP-N-acetyl-alpha-D-glucosamine biosynthesis; N-acetyl-alpha-D-glucosamine 1-phosphate from alpha-D-glucosamine 6-phosphate (route II): step 2/2.</text>
</comment>
<organism evidence="21 22">
    <name type="scientific">Seleniivibrio woodruffii</name>
    <dbReference type="NCBI Taxonomy" id="1078050"/>
    <lineage>
        <taxon>Bacteria</taxon>
        <taxon>Pseudomonadati</taxon>
        <taxon>Deferribacterota</taxon>
        <taxon>Deferribacteres</taxon>
        <taxon>Deferribacterales</taxon>
        <taxon>Geovibrionaceae</taxon>
        <taxon>Seleniivibrio</taxon>
    </lineage>
</organism>
<keyword evidence="8 18" id="KW-0677">Repeat</keyword>
<comment type="subcellular location">
    <subcellularLocation>
        <location evidence="1 18">Cytoplasm</location>
    </subcellularLocation>
</comment>
<feature type="binding site" evidence="18">
    <location>
        <position position="358"/>
    </location>
    <ligand>
        <name>UDP-N-acetyl-alpha-D-glucosamine</name>
        <dbReference type="ChEBI" id="CHEBI:57705"/>
    </ligand>
</feature>
<comment type="similarity">
    <text evidence="2 18">In the C-terminal section; belongs to the transferase hexapeptide repeat family.</text>
</comment>
<name>A0A4R1KC62_9BACT</name>
<dbReference type="GO" id="GO:0016020">
    <property type="term" value="C:membrane"/>
    <property type="evidence" value="ECO:0007669"/>
    <property type="project" value="GOC"/>
</dbReference>
<keyword evidence="7 18" id="KW-0479">Metal-binding</keyword>
<feature type="binding site" evidence="18">
    <location>
        <position position="343"/>
    </location>
    <ligand>
        <name>UDP-N-acetyl-alpha-D-glucosamine</name>
        <dbReference type="ChEBI" id="CHEBI:57705"/>
    </ligand>
</feature>
<feature type="domain" description="MobA-like NTP transferase" evidence="19">
    <location>
        <begin position="5"/>
        <end position="128"/>
    </location>
</feature>
<proteinExistence type="inferred from homology"/>
<keyword evidence="9 18" id="KW-0460">Magnesium</keyword>
<evidence type="ECO:0000256" key="5">
    <source>
        <dbReference type="ARBA" id="ARBA00022679"/>
    </source>
</evidence>
<dbReference type="AlphaFoldDB" id="A0A4R1KC62"/>
<evidence type="ECO:0000256" key="15">
    <source>
        <dbReference type="ARBA" id="ARBA00048247"/>
    </source>
</evidence>
<feature type="binding site" evidence="18">
    <location>
        <begin position="77"/>
        <end position="78"/>
    </location>
    <ligand>
        <name>UDP-N-acetyl-alpha-D-glucosamine</name>
        <dbReference type="ChEBI" id="CHEBI:57705"/>
    </ligand>
</feature>
<evidence type="ECO:0000256" key="9">
    <source>
        <dbReference type="ARBA" id="ARBA00022842"/>
    </source>
</evidence>
<dbReference type="GO" id="GO:0008360">
    <property type="term" value="P:regulation of cell shape"/>
    <property type="evidence" value="ECO:0007669"/>
    <property type="project" value="UniProtKB-KW"/>
</dbReference>
<protein>
    <recommendedName>
        <fullName evidence="18">Bifunctional protein GlmU</fullName>
    </recommendedName>
    <domain>
        <recommendedName>
            <fullName evidence="18">UDP-N-acetylglucosamine pyrophosphorylase</fullName>
            <ecNumber evidence="18">2.7.7.23</ecNumber>
        </recommendedName>
        <alternativeName>
            <fullName evidence="18">N-acetylglucosamine-1-phosphate uridyltransferase</fullName>
        </alternativeName>
    </domain>
    <domain>
        <recommendedName>
            <fullName evidence="18">Glucosamine-1-phosphate N-acetyltransferase</fullName>
            <ecNumber evidence="18">2.3.1.157</ecNumber>
        </recommendedName>
    </domain>
</protein>
<evidence type="ECO:0000256" key="8">
    <source>
        <dbReference type="ARBA" id="ARBA00022737"/>
    </source>
</evidence>
<dbReference type="GO" id="GO:0003977">
    <property type="term" value="F:UDP-N-acetylglucosamine diphosphorylase activity"/>
    <property type="evidence" value="ECO:0007669"/>
    <property type="project" value="UniProtKB-UniRule"/>
</dbReference>
<dbReference type="EC" id="2.3.1.157" evidence="18"/>
<dbReference type="EC" id="2.7.7.23" evidence="18"/>
<feature type="binding site" evidence="18">
    <location>
        <position position="219"/>
    </location>
    <ligand>
        <name>Mg(2+)</name>
        <dbReference type="ChEBI" id="CHEBI:18420"/>
    </ligand>
</feature>
<reference evidence="21 22" key="1">
    <citation type="submission" date="2019-03" db="EMBL/GenBank/DDBJ databases">
        <title>Genomic Encyclopedia of Type Strains, Phase IV (KMG-IV): sequencing the most valuable type-strain genomes for metagenomic binning, comparative biology and taxonomic classification.</title>
        <authorList>
            <person name="Goeker M."/>
        </authorList>
    </citation>
    <scope>NUCLEOTIDE SEQUENCE [LARGE SCALE GENOMIC DNA]</scope>
    <source>
        <strain evidence="21 22">DSM 24984</strain>
    </source>
</reference>
<evidence type="ECO:0000256" key="4">
    <source>
        <dbReference type="ARBA" id="ARBA00022490"/>
    </source>
</evidence>
<comment type="pathway">
    <text evidence="18">Nucleotide-sugar biosynthesis; UDP-N-acetyl-alpha-D-glucosamine biosynthesis; UDP-N-acetyl-alpha-D-glucosamine from N-acetyl-alpha-D-glucosamine 1-phosphate: step 1/1.</text>
</comment>
<dbReference type="GO" id="GO:0009245">
    <property type="term" value="P:lipid A biosynthetic process"/>
    <property type="evidence" value="ECO:0007669"/>
    <property type="project" value="UniProtKB-UniRule"/>
</dbReference>
<dbReference type="HAMAP" id="MF_01631">
    <property type="entry name" value="GlmU"/>
    <property type="match status" value="1"/>
</dbReference>
<dbReference type="InterPro" id="IPR029044">
    <property type="entry name" value="Nucleotide-diphossugar_trans"/>
</dbReference>
<evidence type="ECO:0000313" key="21">
    <source>
        <dbReference type="EMBL" id="TCK61717.1"/>
    </source>
</evidence>
<evidence type="ECO:0000256" key="6">
    <source>
        <dbReference type="ARBA" id="ARBA00022695"/>
    </source>
</evidence>
<feature type="binding site" evidence="18">
    <location>
        <position position="102"/>
    </location>
    <ligand>
        <name>Mg(2+)</name>
        <dbReference type="ChEBI" id="CHEBI:18420"/>
    </ligand>
</feature>
<feature type="region of interest" description="Linker" evidence="18">
    <location>
        <begin position="222"/>
        <end position="242"/>
    </location>
</feature>
<keyword evidence="10 18" id="KW-0133">Cell shape</keyword>
<dbReference type="UniPathway" id="UPA00973"/>
<feature type="active site" description="Proton acceptor" evidence="18">
    <location>
        <position position="355"/>
    </location>
</feature>
<dbReference type="PANTHER" id="PTHR43584">
    <property type="entry name" value="NUCLEOTIDYL TRANSFERASE"/>
    <property type="match status" value="1"/>
</dbReference>
<dbReference type="SUPFAM" id="SSF53448">
    <property type="entry name" value="Nucleotide-diphospho-sugar transferases"/>
    <property type="match status" value="1"/>
</dbReference>
<comment type="catalytic activity">
    <reaction evidence="16 18">
        <text>N-acetyl-alpha-D-glucosamine 1-phosphate + UTP + H(+) = UDP-N-acetyl-alpha-D-glucosamine + diphosphate</text>
        <dbReference type="Rhea" id="RHEA:13509"/>
        <dbReference type="ChEBI" id="CHEBI:15378"/>
        <dbReference type="ChEBI" id="CHEBI:33019"/>
        <dbReference type="ChEBI" id="CHEBI:46398"/>
        <dbReference type="ChEBI" id="CHEBI:57705"/>
        <dbReference type="ChEBI" id="CHEBI:57776"/>
        <dbReference type="EC" id="2.7.7.23"/>
    </reaction>
</comment>
<comment type="pathway">
    <text evidence="18">Bacterial outer membrane biogenesis; LPS lipid A biosynthesis.</text>
</comment>
<keyword evidence="6 18" id="KW-0548">Nucleotidyltransferase</keyword>
<comment type="caution">
    <text evidence="18">Lacks conserved residue(s) required for the propagation of feature annotation.</text>
</comment>
<evidence type="ECO:0000256" key="14">
    <source>
        <dbReference type="ARBA" id="ARBA00023316"/>
    </source>
</evidence>
<dbReference type="PANTHER" id="PTHR43584:SF3">
    <property type="entry name" value="BIFUNCTIONAL PROTEIN GLMU"/>
    <property type="match status" value="1"/>
</dbReference>
<dbReference type="InterPro" id="IPR056729">
    <property type="entry name" value="GMPPB_C"/>
</dbReference>
<feature type="binding site" evidence="18">
    <location>
        <position position="152"/>
    </location>
    <ligand>
        <name>UDP-N-acetyl-alpha-D-glucosamine</name>
        <dbReference type="ChEBI" id="CHEBI:57705"/>
    </ligand>
</feature>
<keyword evidence="4 18" id="KW-0963">Cytoplasm</keyword>
<evidence type="ECO:0000256" key="17">
    <source>
        <dbReference type="ARBA" id="ARBA00049628"/>
    </source>
</evidence>
<dbReference type="Pfam" id="PF25087">
    <property type="entry name" value="GMPPB_C"/>
    <property type="match status" value="1"/>
</dbReference>
<evidence type="ECO:0000256" key="7">
    <source>
        <dbReference type="ARBA" id="ARBA00022723"/>
    </source>
</evidence>
<comment type="similarity">
    <text evidence="3 18">In the N-terminal section; belongs to the N-acetylglucosamine-1-phosphate uridyltransferase family.</text>
</comment>
<dbReference type="CDD" id="cd03353">
    <property type="entry name" value="LbH_GlmU_C"/>
    <property type="match status" value="1"/>
</dbReference>
<feature type="region of interest" description="Pyrophosphorylase" evidence="18">
    <location>
        <begin position="1"/>
        <end position="221"/>
    </location>
</feature>
<dbReference type="NCBIfam" id="NF010934">
    <property type="entry name" value="PRK14354.1"/>
    <property type="match status" value="1"/>
</dbReference>
<evidence type="ECO:0000256" key="12">
    <source>
        <dbReference type="ARBA" id="ARBA00023268"/>
    </source>
</evidence>
<evidence type="ECO:0000256" key="10">
    <source>
        <dbReference type="ARBA" id="ARBA00022960"/>
    </source>
</evidence>
<dbReference type="OrthoDB" id="9775031at2"/>
<dbReference type="GO" id="GO:0000287">
    <property type="term" value="F:magnesium ion binding"/>
    <property type="evidence" value="ECO:0007669"/>
    <property type="project" value="UniProtKB-UniRule"/>
</dbReference>
<feature type="binding site" evidence="18">
    <location>
        <position position="369"/>
    </location>
    <ligand>
        <name>UDP-N-acetyl-alpha-D-glucosamine</name>
        <dbReference type="ChEBI" id="CHEBI:57705"/>
    </ligand>
</feature>
<dbReference type="GO" id="GO:0000902">
    <property type="term" value="P:cell morphogenesis"/>
    <property type="evidence" value="ECO:0007669"/>
    <property type="project" value="UniProtKB-UniRule"/>
</dbReference>
<feature type="binding site" evidence="18">
    <location>
        <position position="397"/>
    </location>
    <ligand>
        <name>acetyl-CoA</name>
        <dbReference type="ChEBI" id="CHEBI:57288"/>
    </ligand>
</feature>
<dbReference type="InterPro" id="IPR018357">
    <property type="entry name" value="Hexapep_transf_CS"/>
</dbReference>
<dbReference type="InterPro" id="IPR025877">
    <property type="entry name" value="MobA-like_NTP_Trfase"/>
</dbReference>
<feature type="region of interest" description="N-acetyltransferase" evidence="18">
    <location>
        <begin position="243"/>
        <end position="452"/>
    </location>
</feature>
<evidence type="ECO:0000256" key="3">
    <source>
        <dbReference type="ARBA" id="ARBA00007947"/>
    </source>
</evidence>
<dbReference type="InterPro" id="IPR011004">
    <property type="entry name" value="Trimer_LpxA-like_sf"/>
</dbReference>
<feature type="binding site" evidence="18">
    <location>
        <position position="325"/>
    </location>
    <ligand>
        <name>UDP-N-acetyl-alpha-D-glucosamine</name>
        <dbReference type="ChEBI" id="CHEBI:57705"/>
    </ligand>
</feature>
<dbReference type="Gene3D" id="3.90.550.10">
    <property type="entry name" value="Spore Coat Polysaccharide Biosynthesis Protein SpsA, Chain A"/>
    <property type="match status" value="1"/>
</dbReference>
<dbReference type="Proteomes" id="UP000294614">
    <property type="component" value="Unassembled WGS sequence"/>
</dbReference>
<feature type="binding site" evidence="18">
    <location>
        <position position="415"/>
    </location>
    <ligand>
        <name>acetyl-CoA</name>
        <dbReference type="ChEBI" id="CHEBI:57288"/>
    </ligand>
</feature>
<dbReference type="CDD" id="cd02540">
    <property type="entry name" value="GT2_GlmU_N_bac"/>
    <property type="match status" value="1"/>
</dbReference>
<dbReference type="UniPathway" id="UPA00113">
    <property type="reaction ID" value="UER00532"/>
</dbReference>
<dbReference type="GO" id="GO:0071555">
    <property type="term" value="P:cell wall organization"/>
    <property type="evidence" value="ECO:0007669"/>
    <property type="project" value="UniProtKB-KW"/>
</dbReference>
<feature type="binding site" evidence="18">
    <location>
        <position position="219"/>
    </location>
    <ligand>
        <name>UDP-N-acetyl-alpha-D-glucosamine</name>
        <dbReference type="ChEBI" id="CHEBI:57705"/>
    </ligand>
</feature>
<evidence type="ECO:0000256" key="13">
    <source>
        <dbReference type="ARBA" id="ARBA00023315"/>
    </source>
</evidence>
<feature type="binding site" evidence="18">
    <location>
        <position position="22"/>
    </location>
    <ligand>
        <name>UDP-N-acetyl-alpha-D-glucosamine</name>
        <dbReference type="ChEBI" id="CHEBI:57705"/>
    </ligand>
</feature>
<evidence type="ECO:0000256" key="11">
    <source>
        <dbReference type="ARBA" id="ARBA00022984"/>
    </source>
</evidence>
<dbReference type="Gene3D" id="2.160.10.10">
    <property type="entry name" value="Hexapeptide repeat proteins"/>
    <property type="match status" value="1"/>
</dbReference>
<dbReference type="EMBL" id="SMGG01000003">
    <property type="protein sequence ID" value="TCK61717.1"/>
    <property type="molecule type" value="Genomic_DNA"/>
</dbReference>
<dbReference type="GO" id="GO:0006048">
    <property type="term" value="P:UDP-N-acetylglucosamine biosynthetic process"/>
    <property type="evidence" value="ECO:0007669"/>
    <property type="project" value="UniProtKB-UniPathway"/>
</dbReference>
<dbReference type="PROSITE" id="PS00101">
    <property type="entry name" value="HEXAPEP_TRANSFERASES"/>
    <property type="match status" value="1"/>
</dbReference>
<feature type="binding site" evidence="18">
    <location>
        <position position="432"/>
    </location>
    <ligand>
        <name>acetyl-CoA</name>
        <dbReference type="ChEBI" id="CHEBI:57288"/>
    </ligand>
</feature>
<accession>A0A4R1KC62</accession>
<dbReference type="SUPFAM" id="SSF51161">
    <property type="entry name" value="Trimeric LpxA-like enzymes"/>
    <property type="match status" value="1"/>
</dbReference>
<evidence type="ECO:0000256" key="18">
    <source>
        <dbReference type="HAMAP-Rule" id="MF_01631"/>
    </source>
</evidence>
<evidence type="ECO:0000256" key="2">
    <source>
        <dbReference type="ARBA" id="ARBA00007707"/>
    </source>
</evidence>
<keyword evidence="11 18" id="KW-0573">Peptidoglycan synthesis</keyword>
<evidence type="ECO:0000259" key="20">
    <source>
        <dbReference type="Pfam" id="PF25087"/>
    </source>
</evidence>
<evidence type="ECO:0000259" key="19">
    <source>
        <dbReference type="Pfam" id="PF12804"/>
    </source>
</evidence>
<feature type="binding site" evidence="18">
    <location>
        <position position="72"/>
    </location>
    <ligand>
        <name>UDP-N-acetyl-alpha-D-glucosamine</name>
        <dbReference type="ChEBI" id="CHEBI:57705"/>
    </ligand>
</feature>
<dbReference type="GO" id="GO:0009252">
    <property type="term" value="P:peptidoglycan biosynthetic process"/>
    <property type="evidence" value="ECO:0007669"/>
    <property type="project" value="UniProtKB-UniRule"/>
</dbReference>
<feature type="domain" description="Mannose-1-phosphate guanyltransferase C-terminal" evidence="20">
    <location>
        <begin position="257"/>
        <end position="340"/>
    </location>
</feature>
<comment type="function">
    <text evidence="17 18">Catalyzes the last two sequential reactions in the de novo biosynthetic pathway for UDP-N-acetylglucosamine (UDP-GlcNAc). The C-terminal domain catalyzes the transfer of acetyl group from acetyl coenzyme A to glucosamine-1-phosphate (GlcN-1-P) to produce N-acetylglucosamine-1-phosphate (GlcNAc-1-P), which is converted into UDP-GlcNAc by the transfer of uridine 5-monophosphate (from uridine 5-triphosphate), a reaction catalyzed by the N-terminal domain.</text>
</comment>
<dbReference type="Pfam" id="PF00132">
    <property type="entry name" value="Hexapep"/>
    <property type="match status" value="1"/>
</dbReference>
<dbReference type="GO" id="GO:0005737">
    <property type="term" value="C:cytoplasm"/>
    <property type="evidence" value="ECO:0007669"/>
    <property type="project" value="UniProtKB-SubCell"/>
</dbReference>
<keyword evidence="14 18" id="KW-0961">Cell wall biogenesis/degradation</keyword>
<feature type="binding site" evidence="18">
    <location>
        <position position="167"/>
    </location>
    <ligand>
        <name>UDP-N-acetyl-alpha-D-glucosamine</name>
        <dbReference type="ChEBI" id="CHEBI:57705"/>
    </ligand>
</feature>
<dbReference type="RefSeq" id="WP_132871238.1">
    <property type="nucleotide sequence ID" value="NZ_SMGG01000003.1"/>
</dbReference>
<comment type="catalytic activity">
    <reaction evidence="15 18">
        <text>alpha-D-glucosamine 1-phosphate + acetyl-CoA = N-acetyl-alpha-D-glucosamine 1-phosphate + CoA + H(+)</text>
        <dbReference type="Rhea" id="RHEA:13725"/>
        <dbReference type="ChEBI" id="CHEBI:15378"/>
        <dbReference type="ChEBI" id="CHEBI:57287"/>
        <dbReference type="ChEBI" id="CHEBI:57288"/>
        <dbReference type="ChEBI" id="CHEBI:57776"/>
        <dbReference type="ChEBI" id="CHEBI:58516"/>
        <dbReference type="EC" id="2.3.1.157"/>
    </reaction>
</comment>
<dbReference type="GO" id="GO:0019134">
    <property type="term" value="F:glucosamine-1-phosphate N-acetyltransferase activity"/>
    <property type="evidence" value="ECO:0007669"/>
    <property type="project" value="UniProtKB-UniRule"/>
</dbReference>
<keyword evidence="5 18" id="KW-0808">Transferase</keyword>
<dbReference type="NCBIfam" id="TIGR01173">
    <property type="entry name" value="glmU"/>
    <property type="match status" value="1"/>
</dbReference>
<keyword evidence="12 18" id="KW-0511">Multifunctional enzyme</keyword>
<dbReference type="InterPro" id="IPR050065">
    <property type="entry name" value="GlmU-like"/>
</dbReference>
<gene>
    <name evidence="18" type="primary">glmU</name>
    <name evidence="21" type="ORF">C8D98_0223</name>
</gene>
<feature type="binding site" evidence="18">
    <location>
        <begin position="378"/>
        <end position="379"/>
    </location>
    <ligand>
        <name>acetyl-CoA</name>
        <dbReference type="ChEBI" id="CHEBI:57288"/>
    </ligand>
</feature>
<comment type="caution">
    <text evidence="21">The sequence shown here is derived from an EMBL/GenBank/DDBJ whole genome shotgun (WGS) entry which is preliminary data.</text>
</comment>
<dbReference type="Pfam" id="PF12804">
    <property type="entry name" value="NTP_transf_3"/>
    <property type="match status" value="1"/>
</dbReference>
<evidence type="ECO:0000256" key="16">
    <source>
        <dbReference type="ARBA" id="ARBA00048493"/>
    </source>
</evidence>
<dbReference type="InterPro" id="IPR005882">
    <property type="entry name" value="Bifunctional_GlmU"/>
</dbReference>
<evidence type="ECO:0000313" key="22">
    <source>
        <dbReference type="Proteomes" id="UP000294614"/>
    </source>
</evidence>
<sequence length="452" mass="48813">MNLMVLILAAGKGTRMKSETPKVLFRAAGRPMVDYVADAASELGAERINVVIGNGAELVQKHLAGRAEFSVQTEQRGTGDAVMAAAESISSFNGKVLILCGDMPLVKPETLKAFMDAASKHPVAFMSVKVKNPFGYGRVIRGVDGSVIKIVEEKDATEDEKREDEINTGIYLCDSKELLARLEGIDCVNAQCEYYLTDIVKKGAFAYLCKDEKEFLGVNNRVQLAEASRVLWDRIAEKHMMNGVSVLDPATFYCDSTVEIENDVTIYPNVFLEGDTKIGKGSIVYSGTRIKDSVIAENCEIKENCLITDSHVGAESHIGPMAHLRPGSVLKGDNKIGNFVEMKKACMGEGSKASHLTYLGDAEIGKDVNIGCGTITCNYDGYNKYKTVIEDGVFIGSDTQLVAPVTVGKGALVAAGSTITKDVPADALGITRAKQQNMEGWVSAWKKKKGVE</sequence>
<keyword evidence="22" id="KW-1185">Reference proteome</keyword>
<feature type="binding site" evidence="18">
    <location>
        <position position="137"/>
    </location>
    <ligand>
        <name>UDP-N-acetyl-alpha-D-glucosamine</name>
        <dbReference type="ChEBI" id="CHEBI:57705"/>
    </ligand>
</feature>
<keyword evidence="13 18" id="KW-0012">Acyltransferase</keyword>
<evidence type="ECO:0000256" key="1">
    <source>
        <dbReference type="ARBA" id="ARBA00004496"/>
    </source>
</evidence>
<dbReference type="InterPro" id="IPR001451">
    <property type="entry name" value="Hexapep"/>
</dbReference>
<comment type="cofactor">
    <cofactor evidence="18">
        <name>Mg(2+)</name>
        <dbReference type="ChEBI" id="CHEBI:18420"/>
    </cofactor>
    <text evidence="18">Binds 1 Mg(2+) ion per subunit.</text>
</comment>
<dbReference type="InterPro" id="IPR038009">
    <property type="entry name" value="GlmU_C_LbH"/>
</dbReference>